<organism evidence="1 2">
    <name type="scientific">Anisodus tanguticus</name>
    <dbReference type="NCBI Taxonomy" id="243964"/>
    <lineage>
        <taxon>Eukaryota</taxon>
        <taxon>Viridiplantae</taxon>
        <taxon>Streptophyta</taxon>
        <taxon>Embryophyta</taxon>
        <taxon>Tracheophyta</taxon>
        <taxon>Spermatophyta</taxon>
        <taxon>Magnoliopsida</taxon>
        <taxon>eudicotyledons</taxon>
        <taxon>Gunneridae</taxon>
        <taxon>Pentapetalae</taxon>
        <taxon>asterids</taxon>
        <taxon>lamiids</taxon>
        <taxon>Solanales</taxon>
        <taxon>Solanaceae</taxon>
        <taxon>Solanoideae</taxon>
        <taxon>Hyoscyameae</taxon>
        <taxon>Anisodus</taxon>
    </lineage>
</organism>
<keyword evidence="2" id="KW-1185">Reference proteome</keyword>
<comment type="caution">
    <text evidence="1">The sequence shown here is derived from an EMBL/GenBank/DDBJ whole genome shotgun (WGS) entry which is preliminary data.</text>
</comment>
<evidence type="ECO:0000313" key="1">
    <source>
        <dbReference type="EMBL" id="KAK4369884.1"/>
    </source>
</evidence>
<dbReference type="Proteomes" id="UP001291623">
    <property type="component" value="Unassembled WGS sequence"/>
</dbReference>
<protein>
    <submittedName>
        <fullName evidence="1">Uncharacterized protein</fullName>
    </submittedName>
</protein>
<gene>
    <name evidence="1" type="ORF">RND71_009359</name>
</gene>
<reference evidence="1" key="1">
    <citation type="submission" date="2023-12" db="EMBL/GenBank/DDBJ databases">
        <title>Genome assembly of Anisodus tanguticus.</title>
        <authorList>
            <person name="Wang Y.-J."/>
        </authorList>
    </citation>
    <scope>NUCLEOTIDE SEQUENCE</scope>
    <source>
        <strain evidence="1">KB-2021</strain>
        <tissue evidence="1">Leaf</tissue>
    </source>
</reference>
<accession>A0AAE1SFN4</accession>
<dbReference type="AlphaFoldDB" id="A0AAE1SFN4"/>
<proteinExistence type="predicted"/>
<dbReference type="EMBL" id="JAVYJV010000005">
    <property type="protein sequence ID" value="KAK4369884.1"/>
    <property type="molecule type" value="Genomic_DNA"/>
</dbReference>
<sequence>MFPTLWDFTGYVVVVTPVCCSGTSRSMDVQAGSALERMKREYSTNETGNDMHEVLRSAFNPFTPSRGAEQLARLLSSTRDMLINQTSQRLLSTATVNAGPAFYVTDSVPILSQARHINSDLVSGNGTGLHQRQVRTELLTGEAATPGATTDNIGTGVSSGPSTLEYRCAHESPIDDALHMDRPRMRFYPTKHSVFVQPSNENIGTSLQQDDVAQSPPQIK</sequence>
<evidence type="ECO:0000313" key="2">
    <source>
        <dbReference type="Proteomes" id="UP001291623"/>
    </source>
</evidence>
<name>A0AAE1SFN4_9SOLA</name>